<gene>
    <name evidence="2" type="ORF">GCM10012280_25200</name>
</gene>
<accession>A0A917ZPP0</accession>
<name>A0A917ZPP0_9ACTN</name>
<organism evidence="2 3">
    <name type="scientific">Wenjunlia tyrosinilytica</name>
    <dbReference type="NCBI Taxonomy" id="1544741"/>
    <lineage>
        <taxon>Bacteria</taxon>
        <taxon>Bacillati</taxon>
        <taxon>Actinomycetota</taxon>
        <taxon>Actinomycetes</taxon>
        <taxon>Kitasatosporales</taxon>
        <taxon>Streptomycetaceae</taxon>
        <taxon>Wenjunlia</taxon>
    </lineage>
</organism>
<dbReference type="RefSeq" id="WP_189131690.1">
    <property type="nucleotide sequence ID" value="NZ_BMMS01000009.1"/>
</dbReference>
<protein>
    <recommendedName>
        <fullName evidence="4">Heparin binding hemagglutinin HbhA</fullName>
    </recommendedName>
</protein>
<reference evidence="2" key="2">
    <citation type="submission" date="2020-09" db="EMBL/GenBank/DDBJ databases">
        <authorList>
            <person name="Sun Q."/>
            <person name="Zhou Y."/>
        </authorList>
    </citation>
    <scope>NUCLEOTIDE SEQUENCE</scope>
    <source>
        <strain evidence="2">CGMCC 4.7201</strain>
    </source>
</reference>
<dbReference type="AlphaFoldDB" id="A0A917ZPP0"/>
<keyword evidence="3" id="KW-1185">Reference proteome</keyword>
<evidence type="ECO:0000313" key="3">
    <source>
        <dbReference type="Proteomes" id="UP000641932"/>
    </source>
</evidence>
<evidence type="ECO:0008006" key="4">
    <source>
        <dbReference type="Google" id="ProtNLM"/>
    </source>
</evidence>
<sequence length="184" mass="19569">MAIADDLRKTLTDPTPLYAVAGTIDLSVEKAREVPVLIEKLRAEAPERFAAVRAGADPKVVSEKVSERAREAQVKFNEIVSSVDVKQLRDSAQDFALQQVGRAAEAAVKAREAYDELAERGRVVVNNLRGDAAEQVEDVAVAIEPDPQTKKNGSASAAGSEPAAKKAPARKPATKKTAPAKSAE</sequence>
<dbReference type="EMBL" id="BMMS01000009">
    <property type="protein sequence ID" value="GGO87219.1"/>
    <property type="molecule type" value="Genomic_DNA"/>
</dbReference>
<proteinExistence type="predicted"/>
<dbReference type="Proteomes" id="UP000641932">
    <property type="component" value="Unassembled WGS sequence"/>
</dbReference>
<evidence type="ECO:0000313" key="2">
    <source>
        <dbReference type="EMBL" id="GGO87219.1"/>
    </source>
</evidence>
<reference evidence="2" key="1">
    <citation type="journal article" date="2014" name="Int. J. Syst. Evol. Microbiol.">
        <title>Complete genome sequence of Corynebacterium casei LMG S-19264T (=DSM 44701T), isolated from a smear-ripened cheese.</title>
        <authorList>
            <consortium name="US DOE Joint Genome Institute (JGI-PGF)"/>
            <person name="Walter F."/>
            <person name="Albersmeier A."/>
            <person name="Kalinowski J."/>
            <person name="Ruckert C."/>
        </authorList>
    </citation>
    <scope>NUCLEOTIDE SEQUENCE</scope>
    <source>
        <strain evidence="2">CGMCC 4.7201</strain>
    </source>
</reference>
<evidence type="ECO:0000256" key="1">
    <source>
        <dbReference type="SAM" id="MobiDB-lite"/>
    </source>
</evidence>
<comment type="caution">
    <text evidence="2">The sequence shown here is derived from an EMBL/GenBank/DDBJ whole genome shotgun (WGS) entry which is preliminary data.</text>
</comment>
<feature type="compositionally biased region" description="Low complexity" evidence="1">
    <location>
        <begin position="175"/>
        <end position="184"/>
    </location>
</feature>
<feature type="region of interest" description="Disordered" evidence="1">
    <location>
        <begin position="142"/>
        <end position="184"/>
    </location>
</feature>
<feature type="compositionally biased region" description="Low complexity" evidence="1">
    <location>
        <begin position="153"/>
        <end position="166"/>
    </location>
</feature>